<reference evidence="3 4" key="1">
    <citation type="submission" date="2016-10" db="EMBL/GenBank/DDBJ databases">
        <authorList>
            <person name="de Groot N.N."/>
        </authorList>
    </citation>
    <scope>NUCLEOTIDE SEQUENCE [LARGE SCALE GENOMIC DNA]</scope>
    <source>
        <strain evidence="3 4">DSM 18610</strain>
    </source>
</reference>
<name>A0A1H9VQ36_9SPHI</name>
<protein>
    <submittedName>
        <fullName evidence="3">DJ-1/PfpI family protein</fullName>
    </submittedName>
</protein>
<organism evidence="3 4">
    <name type="scientific">Pedobacter rhizosphaerae</name>
    <dbReference type="NCBI Taxonomy" id="390241"/>
    <lineage>
        <taxon>Bacteria</taxon>
        <taxon>Pseudomonadati</taxon>
        <taxon>Bacteroidota</taxon>
        <taxon>Sphingobacteriia</taxon>
        <taxon>Sphingobacteriales</taxon>
        <taxon>Sphingobacteriaceae</taxon>
        <taxon>Pedobacter</taxon>
    </lineage>
</organism>
<dbReference type="InterPro" id="IPR002818">
    <property type="entry name" value="DJ-1/PfpI"/>
</dbReference>
<accession>A0A1H9VQ36</accession>
<dbReference type="Gene3D" id="3.40.50.880">
    <property type="match status" value="1"/>
</dbReference>
<evidence type="ECO:0000256" key="1">
    <source>
        <dbReference type="SAM" id="SignalP"/>
    </source>
</evidence>
<keyword evidence="4" id="KW-1185">Reference proteome</keyword>
<dbReference type="PANTHER" id="PTHR43130:SF14">
    <property type="entry name" value="DJ-1_PFPI DOMAIN-CONTAINING PROTEIN"/>
    <property type="match status" value="1"/>
</dbReference>
<dbReference type="PANTHER" id="PTHR43130">
    <property type="entry name" value="ARAC-FAMILY TRANSCRIPTIONAL REGULATOR"/>
    <property type="match status" value="1"/>
</dbReference>
<feature type="signal peptide" evidence="1">
    <location>
        <begin position="1"/>
        <end position="22"/>
    </location>
</feature>
<dbReference type="Proteomes" id="UP000199572">
    <property type="component" value="Unassembled WGS sequence"/>
</dbReference>
<evidence type="ECO:0000259" key="2">
    <source>
        <dbReference type="Pfam" id="PF01965"/>
    </source>
</evidence>
<dbReference type="AlphaFoldDB" id="A0A1H9VQ36"/>
<evidence type="ECO:0000313" key="3">
    <source>
        <dbReference type="EMBL" id="SES23755.1"/>
    </source>
</evidence>
<dbReference type="GO" id="GO:0006355">
    <property type="term" value="P:regulation of DNA-templated transcription"/>
    <property type="evidence" value="ECO:0007669"/>
    <property type="project" value="TreeGrafter"/>
</dbReference>
<dbReference type="InterPro" id="IPR029062">
    <property type="entry name" value="Class_I_gatase-like"/>
</dbReference>
<dbReference type="CDD" id="cd03139">
    <property type="entry name" value="GATase1_PfpI_2"/>
    <property type="match status" value="1"/>
</dbReference>
<feature type="domain" description="DJ-1/PfpI" evidence="2">
    <location>
        <begin position="40"/>
        <end position="209"/>
    </location>
</feature>
<dbReference type="SUPFAM" id="SSF52317">
    <property type="entry name" value="Class I glutamine amidotransferase-like"/>
    <property type="match status" value="1"/>
</dbReference>
<dbReference type="RefSeq" id="WP_090889066.1">
    <property type="nucleotide sequence ID" value="NZ_FOGG01000047.1"/>
</dbReference>
<sequence>MKKIKFLMVMSVVIFHSISGQAQENKETKFSFPKDRKINVGVLVYDGVEIVDTGGPIDVFVKANNSNNKYNIYTVSATQNKNIIMDGNTVNLVSKYNIFDAPQADILIIPGTSPEIVAKVSADKKMMNWIVDQNNKTQMTMSVCTGGLILANTGLLDGRSATTHHWSIDELKSHSKINVQEKKRFVVDGKFLTGAGVTSGMDVALEAIELIHGKDVADDIAHGMVYNRYGTMEFLPKK</sequence>
<dbReference type="InterPro" id="IPR052158">
    <property type="entry name" value="INH-QAR"/>
</dbReference>
<evidence type="ECO:0000313" key="4">
    <source>
        <dbReference type="Proteomes" id="UP000199572"/>
    </source>
</evidence>
<feature type="chain" id="PRO_5011492035" evidence="1">
    <location>
        <begin position="23"/>
        <end position="238"/>
    </location>
</feature>
<dbReference type="OrthoDB" id="9803764at2"/>
<dbReference type="Pfam" id="PF01965">
    <property type="entry name" value="DJ-1_PfpI"/>
    <property type="match status" value="1"/>
</dbReference>
<gene>
    <name evidence="3" type="ORF">SAMN04488023_1472</name>
</gene>
<keyword evidence="1" id="KW-0732">Signal</keyword>
<proteinExistence type="predicted"/>
<dbReference type="EMBL" id="FOGG01000047">
    <property type="protein sequence ID" value="SES23755.1"/>
    <property type="molecule type" value="Genomic_DNA"/>
</dbReference>